<evidence type="ECO:0000313" key="9">
    <source>
        <dbReference type="Proteomes" id="UP000765509"/>
    </source>
</evidence>
<keyword evidence="6" id="KW-0695">RNA-directed DNA polymerase</keyword>
<reference evidence="8" key="1">
    <citation type="submission" date="2021-03" db="EMBL/GenBank/DDBJ databases">
        <title>Draft genome sequence of rust myrtle Austropuccinia psidii MF-1, a brazilian biotype.</title>
        <authorList>
            <person name="Quecine M.C."/>
            <person name="Pachon D.M.R."/>
            <person name="Bonatelli M.L."/>
            <person name="Correr F.H."/>
            <person name="Franceschini L.M."/>
            <person name="Leite T.F."/>
            <person name="Margarido G.R.A."/>
            <person name="Almeida C.A."/>
            <person name="Ferrarezi J.A."/>
            <person name="Labate C.A."/>
        </authorList>
    </citation>
    <scope>NUCLEOTIDE SEQUENCE</scope>
    <source>
        <strain evidence="8">MF-1</strain>
    </source>
</reference>
<keyword evidence="4" id="KW-0255">Endonuclease</keyword>
<keyword evidence="2" id="KW-0548">Nucleotidyltransferase</keyword>
<evidence type="ECO:0000256" key="2">
    <source>
        <dbReference type="ARBA" id="ARBA00022695"/>
    </source>
</evidence>
<evidence type="ECO:0000256" key="6">
    <source>
        <dbReference type="ARBA" id="ARBA00022918"/>
    </source>
</evidence>
<keyword evidence="1" id="KW-0808">Transferase</keyword>
<evidence type="ECO:0000256" key="3">
    <source>
        <dbReference type="ARBA" id="ARBA00022722"/>
    </source>
</evidence>
<evidence type="ECO:0000313" key="8">
    <source>
        <dbReference type="EMBL" id="MBW0488969.1"/>
    </source>
</evidence>
<gene>
    <name evidence="8" type="ORF">O181_028684</name>
</gene>
<keyword evidence="3" id="KW-0540">Nuclease</keyword>
<dbReference type="SUPFAM" id="SSF56672">
    <property type="entry name" value="DNA/RNA polymerases"/>
    <property type="match status" value="1"/>
</dbReference>
<proteinExistence type="predicted"/>
<dbReference type="GO" id="GO:0004519">
    <property type="term" value="F:endonuclease activity"/>
    <property type="evidence" value="ECO:0007669"/>
    <property type="project" value="UniProtKB-KW"/>
</dbReference>
<dbReference type="InterPro" id="IPR043502">
    <property type="entry name" value="DNA/RNA_pol_sf"/>
</dbReference>
<feature type="domain" description="Reverse transcriptase RNase H-like" evidence="7">
    <location>
        <begin position="61"/>
        <end position="105"/>
    </location>
</feature>
<evidence type="ECO:0000256" key="4">
    <source>
        <dbReference type="ARBA" id="ARBA00022759"/>
    </source>
</evidence>
<sequence length="171" mass="20226">MTWERMKDYEKIRKALTEEALLLTPDWNTPFKLYIYACGYRLGKAFHQVQIIDEKPTEGKIENLHYYLDESVFEVITDCNFMKSLLNLKTPNRHMLRWQIAIQEYRGYMTIVHKSGNNNENADGISRWALANTTDKPGCLPLEEEQKILIEGINITDIGTEFFVEFREYYE</sequence>
<dbReference type="InterPro" id="IPR041373">
    <property type="entry name" value="RT_RNaseH"/>
</dbReference>
<dbReference type="AlphaFoldDB" id="A0A9Q3CPF5"/>
<name>A0A9Q3CPF5_9BASI</name>
<dbReference type="Pfam" id="PF17917">
    <property type="entry name" value="RT_RNaseH"/>
    <property type="match status" value="1"/>
</dbReference>
<dbReference type="GO" id="GO:0016787">
    <property type="term" value="F:hydrolase activity"/>
    <property type="evidence" value="ECO:0007669"/>
    <property type="project" value="UniProtKB-KW"/>
</dbReference>
<evidence type="ECO:0000256" key="1">
    <source>
        <dbReference type="ARBA" id="ARBA00022679"/>
    </source>
</evidence>
<organism evidence="8 9">
    <name type="scientific">Austropuccinia psidii MF-1</name>
    <dbReference type="NCBI Taxonomy" id="1389203"/>
    <lineage>
        <taxon>Eukaryota</taxon>
        <taxon>Fungi</taxon>
        <taxon>Dikarya</taxon>
        <taxon>Basidiomycota</taxon>
        <taxon>Pucciniomycotina</taxon>
        <taxon>Pucciniomycetes</taxon>
        <taxon>Pucciniales</taxon>
        <taxon>Sphaerophragmiaceae</taxon>
        <taxon>Austropuccinia</taxon>
    </lineage>
</organism>
<dbReference type="EMBL" id="AVOT02009869">
    <property type="protein sequence ID" value="MBW0488969.1"/>
    <property type="molecule type" value="Genomic_DNA"/>
</dbReference>
<dbReference type="GO" id="GO:0003964">
    <property type="term" value="F:RNA-directed DNA polymerase activity"/>
    <property type="evidence" value="ECO:0007669"/>
    <property type="project" value="UniProtKB-KW"/>
</dbReference>
<keyword evidence="5" id="KW-0378">Hydrolase</keyword>
<evidence type="ECO:0000259" key="7">
    <source>
        <dbReference type="Pfam" id="PF17917"/>
    </source>
</evidence>
<keyword evidence="9" id="KW-1185">Reference proteome</keyword>
<protein>
    <recommendedName>
        <fullName evidence="7">Reverse transcriptase RNase H-like domain-containing protein</fullName>
    </recommendedName>
</protein>
<dbReference type="Proteomes" id="UP000765509">
    <property type="component" value="Unassembled WGS sequence"/>
</dbReference>
<comment type="caution">
    <text evidence="8">The sequence shown here is derived from an EMBL/GenBank/DDBJ whole genome shotgun (WGS) entry which is preliminary data.</text>
</comment>
<evidence type="ECO:0000256" key="5">
    <source>
        <dbReference type="ARBA" id="ARBA00022801"/>
    </source>
</evidence>
<accession>A0A9Q3CPF5</accession>